<dbReference type="GO" id="GO:0003735">
    <property type="term" value="F:structural constituent of ribosome"/>
    <property type="evidence" value="ECO:0007669"/>
    <property type="project" value="TreeGrafter"/>
</dbReference>
<gene>
    <name evidence="9" type="ORF">N7537_001394</name>
</gene>
<evidence type="ECO:0000256" key="8">
    <source>
        <dbReference type="SAM" id="MobiDB-lite"/>
    </source>
</evidence>
<feature type="compositionally biased region" description="Polar residues" evidence="8">
    <location>
        <begin position="66"/>
        <end position="75"/>
    </location>
</feature>
<dbReference type="GO" id="GO:0005763">
    <property type="term" value="C:mitochondrial small ribosomal subunit"/>
    <property type="evidence" value="ECO:0007669"/>
    <property type="project" value="TreeGrafter"/>
</dbReference>
<dbReference type="GO" id="GO:0008168">
    <property type="term" value="F:methyltransferase activity"/>
    <property type="evidence" value="ECO:0007669"/>
    <property type="project" value="InterPro"/>
</dbReference>
<keyword evidence="3" id="KW-0809">Transit peptide</keyword>
<evidence type="ECO:0000256" key="1">
    <source>
        <dbReference type="ARBA" id="ARBA00004173"/>
    </source>
</evidence>
<dbReference type="GO" id="GO:0046872">
    <property type="term" value="F:metal ion binding"/>
    <property type="evidence" value="ECO:0007669"/>
    <property type="project" value="UniProtKB-KW"/>
</dbReference>
<dbReference type="GeneID" id="81582694"/>
<keyword evidence="2" id="KW-0479">Metal-binding</keyword>
<feature type="region of interest" description="Disordered" evidence="8">
    <location>
        <begin position="50"/>
        <end position="96"/>
    </location>
</feature>
<keyword evidence="5" id="KW-0411">Iron-sulfur</keyword>
<evidence type="ECO:0000256" key="2">
    <source>
        <dbReference type="ARBA" id="ARBA00022723"/>
    </source>
</evidence>
<feature type="compositionally biased region" description="Acidic residues" evidence="8">
    <location>
        <begin position="743"/>
        <end position="759"/>
    </location>
</feature>
<evidence type="ECO:0000256" key="5">
    <source>
        <dbReference type="ARBA" id="ARBA00023014"/>
    </source>
</evidence>
<dbReference type="Pfam" id="PF09243">
    <property type="entry name" value="Rsm22"/>
    <property type="match status" value="1"/>
</dbReference>
<reference evidence="9" key="1">
    <citation type="journal article" date="2023" name="IMA Fungus">
        <title>Comparative genomic study of the Penicillium genus elucidates a diverse pangenome and 15 lateral gene transfer events.</title>
        <authorList>
            <person name="Petersen C."/>
            <person name="Sorensen T."/>
            <person name="Nielsen M.R."/>
            <person name="Sondergaard T.E."/>
            <person name="Sorensen J.L."/>
            <person name="Fitzpatrick D.A."/>
            <person name="Frisvad J.C."/>
            <person name="Nielsen K.L."/>
        </authorList>
    </citation>
    <scope>NUCLEOTIDE SEQUENCE</scope>
    <source>
        <strain evidence="9">IBT 12815</strain>
    </source>
</reference>
<evidence type="ECO:0008006" key="11">
    <source>
        <dbReference type="Google" id="ProtNLM"/>
    </source>
</evidence>
<organism evidence="9 10">
    <name type="scientific">Penicillium hordei</name>
    <dbReference type="NCBI Taxonomy" id="40994"/>
    <lineage>
        <taxon>Eukaryota</taxon>
        <taxon>Fungi</taxon>
        <taxon>Dikarya</taxon>
        <taxon>Ascomycota</taxon>
        <taxon>Pezizomycotina</taxon>
        <taxon>Eurotiomycetes</taxon>
        <taxon>Eurotiomycetidae</taxon>
        <taxon>Eurotiales</taxon>
        <taxon>Aspergillaceae</taxon>
        <taxon>Penicillium</taxon>
    </lineage>
</organism>
<feature type="compositionally biased region" description="Polar residues" evidence="8">
    <location>
        <begin position="793"/>
        <end position="802"/>
    </location>
</feature>
<dbReference type="PANTHER" id="PTHR13184:SF5">
    <property type="entry name" value="METHYLTRANSFERASE-LIKE PROTEIN 17, MITOCHONDRIAL"/>
    <property type="match status" value="1"/>
</dbReference>
<dbReference type="InterPro" id="IPR052571">
    <property type="entry name" value="Mt_RNA_Methyltransferase"/>
</dbReference>
<feature type="compositionally biased region" description="Basic and acidic residues" evidence="8">
    <location>
        <begin position="722"/>
        <end position="731"/>
    </location>
</feature>
<feature type="compositionally biased region" description="Basic residues" evidence="8">
    <location>
        <begin position="773"/>
        <end position="792"/>
    </location>
</feature>
<name>A0AAD6EFE8_9EURO</name>
<comment type="subcellular location">
    <subcellularLocation>
        <location evidence="1">Mitochondrion</location>
    </subcellularLocation>
</comment>
<dbReference type="Proteomes" id="UP001213799">
    <property type="component" value="Unassembled WGS sequence"/>
</dbReference>
<dbReference type="InterPro" id="IPR015324">
    <property type="entry name" value="Ribosomal_Rsm22-like"/>
</dbReference>
<comment type="function">
    <text evidence="7">Mitochondrial ribosome (mitoribosome) assembly factor. Binds at the interface of the head and body domains of the mitochondrial small ribosomal subunit (mt-SSU), occluding the mRNA channel and preventing compaction of the head domain towards the body. Probable inactive methyltransferase: retains the characteristic folding and ability to bind S-adenosyl-L-methionine, but it probably lost its methyltransferase activity.</text>
</comment>
<dbReference type="PANTHER" id="PTHR13184">
    <property type="entry name" value="37S RIBOSOMAL PROTEIN S22"/>
    <property type="match status" value="1"/>
</dbReference>
<evidence type="ECO:0000256" key="4">
    <source>
        <dbReference type="ARBA" id="ARBA00023004"/>
    </source>
</evidence>
<keyword evidence="4" id="KW-0408">Iron</keyword>
<evidence type="ECO:0000256" key="6">
    <source>
        <dbReference type="ARBA" id="ARBA00023128"/>
    </source>
</evidence>
<evidence type="ECO:0000313" key="9">
    <source>
        <dbReference type="EMBL" id="KAJ5616280.1"/>
    </source>
</evidence>
<dbReference type="EMBL" id="JAQJAE010000001">
    <property type="protein sequence ID" value="KAJ5616280.1"/>
    <property type="molecule type" value="Genomic_DNA"/>
</dbReference>
<evidence type="ECO:0000313" key="10">
    <source>
        <dbReference type="Proteomes" id="UP001213799"/>
    </source>
</evidence>
<dbReference type="GO" id="GO:0006412">
    <property type="term" value="P:translation"/>
    <property type="evidence" value="ECO:0007669"/>
    <property type="project" value="InterPro"/>
</dbReference>
<evidence type="ECO:0000256" key="3">
    <source>
        <dbReference type="ARBA" id="ARBA00022946"/>
    </source>
</evidence>
<accession>A0AAD6EFE8</accession>
<keyword evidence="10" id="KW-1185">Reference proteome</keyword>
<reference evidence="9" key="2">
    <citation type="submission" date="2023-01" db="EMBL/GenBank/DDBJ databases">
        <authorList>
            <person name="Petersen C."/>
        </authorList>
    </citation>
    <scope>NUCLEOTIDE SEQUENCE</scope>
    <source>
        <strain evidence="9">IBT 12815</strain>
    </source>
</reference>
<protein>
    <recommendedName>
        <fullName evidence="11">37S ribosomal protein Rsm22</fullName>
    </recommendedName>
</protein>
<comment type="caution">
    <text evidence="9">The sequence shown here is derived from an EMBL/GenBank/DDBJ whole genome shotgun (WGS) entry which is preliminary data.</text>
</comment>
<keyword evidence="6" id="KW-0496">Mitochondrion</keyword>
<feature type="region of interest" description="Disordered" evidence="8">
    <location>
        <begin position="717"/>
        <end position="802"/>
    </location>
</feature>
<dbReference type="GO" id="GO:0051536">
    <property type="term" value="F:iron-sulfur cluster binding"/>
    <property type="evidence" value="ECO:0007669"/>
    <property type="project" value="UniProtKB-KW"/>
</dbReference>
<proteinExistence type="predicted"/>
<evidence type="ECO:0000256" key="7">
    <source>
        <dbReference type="ARBA" id="ARBA00045681"/>
    </source>
</evidence>
<dbReference type="AlphaFoldDB" id="A0AAD6EFE8"/>
<dbReference type="RefSeq" id="XP_056757447.1">
    <property type="nucleotide sequence ID" value="XM_056892452.1"/>
</dbReference>
<sequence length="802" mass="90275">MLSRSSASGARRSQSRELFRTFACPSGLRQLRGHANRLTPTQQRSLVQKATPLVTSNGPAHRRNTSEYAASQCQPQRRFVSGPATADSIPQPSQSIESDDINTLIDRIGENEAEMVQILEELEIMGEEDEGDELIDLIRQRDEHTAESWVHRIKQRFGDEVPEGLLDDAELQIYARLYGEPIIRQEVESVIEEEEEDLSLLREDGQGGWEEVDIEGSAAENDVPLVYDMDVSPEERETIAMQRTREVAEQLGGELMLEEFENEAVPDSAPRMHPLTLEGKFGTDPTTIHLPKDTVTGPISVILSEFSNKHISEAARRLFGGPGLPHSSTTAPPRAQLPQLPVALQASQRQMGEMEANVYLAALYPGIYASTLSVMVEIRKRLGADWIRRLIAQEGGPNVLDASGGGAGILAWRDVIRAEWDLMVPDHPAGAPIPFGRSTVLTGSDALRMRAAIMLDNTTFLPRLPDYVHVREKPTIDDSRDAPKRKQYDVIIAPHSLLNLEEEYERKQHVENLWSLLNPNGRHIASPGSTEYDNFLENPDEREVIEKERGMIVAPCTNHSTCPMHNSSGATKGRRDYCHFEQRYIRPPFLQRIMGAKDRNHEDLKFSYLAVQRGVDLRQEQEIRQGPEATDAAFEGFEDPEESDIPNKPAFNALSLPRAIYPPMKRRGHVTFDLCTPAGKIERWTVPRSYSRQAYRDARKSHWGDLWALGAKTRVPRNLNLGDKHGEGKKERLARRAATKGDAEEEGDFENEGEEEDEEYGVHDSDIPDVPVKKRGQHIPSWKKHNDKKKVRQASNKRSADE</sequence>